<keyword evidence="5" id="KW-0812">Transmembrane</keyword>
<dbReference type="Gene3D" id="2.70.40.10">
    <property type="match status" value="1"/>
</dbReference>
<dbReference type="InterPro" id="IPR029054">
    <property type="entry name" value="dUTPase-like"/>
</dbReference>
<dbReference type="GO" id="GO:0000287">
    <property type="term" value="F:magnesium ion binding"/>
    <property type="evidence" value="ECO:0007669"/>
    <property type="project" value="InterPro"/>
</dbReference>
<name>A0A8S5QV33_9CAUD</name>
<dbReference type="Pfam" id="PF00692">
    <property type="entry name" value="dUTPase"/>
    <property type="match status" value="1"/>
</dbReference>
<dbReference type="EMBL" id="BK015743">
    <property type="protein sequence ID" value="DAE22912.1"/>
    <property type="molecule type" value="Genomic_DNA"/>
</dbReference>
<dbReference type="GO" id="GO:0006226">
    <property type="term" value="P:dUMP biosynthetic process"/>
    <property type="evidence" value="ECO:0007669"/>
    <property type="project" value="InterPro"/>
</dbReference>
<keyword evidence="3" id="KW-0378">Hydrolase</keyword>
<reference evidence="7" key="1">
    <citation type="journal article" date="2021" name="Proc. Natl. Acad. Sci. U.S.A.">
        <title>A Catalog of Tens of Thousands of Viruses from Human Metagenomes Reveals Hidden Associations with Chronic Diseases.</title>
        <authorList>
            <person name="Tisza M.J."/>
            <person name="Buck C.B."/>
        </authorList>
    </citation>
    <scope>NUCLEOTIDE SEQUENCE</scope>
    <source>
        <strain evidence="7">CtzSN25</strain>
    </source>
</reference>
<dbReference type="CDD" id="cd07557">
    <property type="entry name" value="trimeric_dUTPase"/>
    <property type="match status" value="1"/>
</dbReference>
<dbReference type="PANTHER" id="PTHR11241:SF0">
    <property type="entry name" value="DEOXYURIDINE 5'-TRIPHOSPHATE NUCLEOTIDOHYDROLASE"/>
    <property type="match status" value="1"/>
</dbReference>
<dbReference type="GO" id="GO:0004170">
    <property type="term" value="F:dUTP diphosphatase activity"/>
    <property type="evidence" value="ECO:0007669"/>
    <property type="project" value="UniProtKB-EC"/>
</dbReference>
<feature type="domain" description="dUTPase-like" evidence="6">
    <location>
        <begin position="57"/>
        <end position="169"/>
    </location>
</feature>
<evidence type="ECO:0000256" key="5">
    <source>
        <dbReference type="SAM" id="Phobius"/>
    </source>
</evidence>
<keyword evidence="5" id="KW-1133">Transmembrane helix</keyword>
<dbReference type="EC" id="3.6.1.23" evidence="2"/>
<evidence type="ECO:0000256" key="2">
    <source>
        <dbReference type="ARBA" id="ARBA00012379"/>
    </source>
</evidence>
<dbReference type="GO" id="GO:0046081">
    <property type="term" value="P:dUTP catabolic process"/>
    <property type="evidence" value="ECO:0007669"/>
    <property type="project" value="InterPro"/>
</dbReference>
<evidence type="ECO:0000256" key="1">
    <source>
        <dbReference type="ARBA" id="ARBA00006581"/>
    </source>
</evidence>
<comment type="similarity">
    <text evidence="1">Belongs to the dUTPase family.</text>
</comment>
<protein>
    <recommendedName>
        <fullName evidence="2">dUTP diphosphatase</fullName>
        <ecNumber evidence="2">3.6.1.23</ecNumber>
    </recommendedName>
</protein>
<evidence type="ECO:0000256" key="3">
    <source>
        <dbReference type="ARBA" id="ARBA00022801"/>
    </source>
</evidence>
<dbReference type="PANTHER" id="PTHR11241">
    <property type="entry name" value="DEOXYURIDINE 5'-TRIPHOSPHATE NUCLEOTIDOHYDROLASE"/>
    <property type="match status" value="1"/>
</dbReference>
<organism evidence="7">
    <name type="scientific">Siphoviridae sp. ctzSN25</name>
    <dbReference type="NCBI Taxonomy" id="2826529"/>
    <lineage>
        <taxon>Viruses</taxon>
        <taxon>Duplodnaviria</taxon>
        <taxon>Heunggongvirae</taxon>
        <taxon>Uroviricota</taxon>
        <taxon>Caudoviricetes</taxon>
    </lineage>
</organism>
<dbReference type="SUPFAM" id="SSF51283">
    <property type="entry name" value="dUTPase-like"/>
    <property type="match status" value="1"/>
</dbReference>
<sequence length="173" mass="19693">MEMKVTNAQLLIFILLLLNFLLDLYYFFEKTSKKTVKIKYKDNVAHLVDLTKGDWIDLASPKSIVYKKGDLVQVDFGVAMELPPYYEAHIAPRSSLFQNTGLLLTNGVGVIDNSYCGDEDYWGAKFYATRDGLIEEGQRLCQFRIIENQPNIHFKEVDHLGNENRGGYGSTGK</sequence>
<evidence type="ECO:0000256" key="4">
    <source>
        <dbReference type="ARBA" id="ARBA00023080"/>
    </source>
</evidence>
<feature type="transmembrane region" description="Helical" evidence="5">
    <location>
        <begin position="6"/>
        <end position="28"/>
    </location>
</feature>
<keyword evidence="5" id="KW-0472">Membrane</keyword>
<proteinExistence type="inferred from homology"/>
<dbReference type="InterPro" id="IPR033704">
    <property type="entry name" value="dUTPase_trimeric"/>
</dbReference>
<evidence type="ECO:0000313" key="7">
    <source>
        <dbReference type="EMBL" id="DAE22912.1"/>
    </source>
</evidence>
<accession>A0A8S5QV33</accession>
<dbReference type="InterPro" id="IPR036157">
    <property type="entry name" value="dUTPase-like_sf"/>
</dbReference>
<evidence type="ECO:0000259" key="6">
    <source>
        <dbReference type="Pfam" id="PF00692"/>
    </source>
</evidence>
<dbReference type="InterPro" id="IPR008181">
    <property type="entry name" value="dUTPase"/>
</dbReference>
<keyword evidence="4" id="KW-0546">Nucleotide metabolism</keyword>